<reference evidence="29" key="2">
    <citation type="submission" date="2025-08" db="UniProtKB">
        <authorList>
            <consortium name="RefSeq"/>
        </authorList>
    </citation>
    <scope>IDENTIFICATION</scope>
    <source>
        <tissue evidence="29">Blood</tissue>
    </source>
</reference>
<organism evidence="28 29">
    <name type="scientific">Ictalurus punctatus</name>
    <name type="common">Channel catfish</name>
    <name type="synonym">Silurus punctatus</name>
    <dbReference type="NCBI Taxonomy" id="7998"/>
    <lineage>
        <taxon>Eukaryota</taxon>
        <taxon>Metazoa</taxon>
        <taxon>Chordata</taxon>
        <taxon>Craniata</taxon>
        <taxon>Vertebrata</taxon>
        <taxon>Euteleostomi</taxon>
        <taxon>Actinopterygii</taxon>
        <taxon>Neopterygii</taxon>
        <taxon>Teleostei</taxon>
        <taxon>Ostariophysi</taxon>
        <taxon>Siluriformes</taxon>
        <taxon>Ictaluridae</taxon>
        <taxon>Ictalurus</taxon>
    </lineage>
</organism>
<evidence type="ECO:0000256" key="9">
    <source>
        <dbReference type="ARBA" id="ARBA00022723"/>
    </source>
</evidence>
<dbReference type="RefSeq" id="XP_053532600.1">
    <property type="nucleotide sequence ID" value="XM_053676625.1"/>
</dbReference>
<evidence type="ECO:0000256" key="23">
    <source>
        <dbReference type="RuleBase" id="RU004357"/>
    </source>
</evidence>
<dbReference type="CTD" id="567602"/>
<evidence type="ECO:0000256" key="16">
    <source>
        <dbReference type="ARBA" id="ARBA00022989"/>
    </source>
</evidence>
<keyword evidence="16 25" id="KW-1133">Transmembrane helix</keyword>
<dbReference type="InterPro" id="IPR014868">
    <property type="entry name" value="Cadherin_pro_dom"/>
</dbReference>
<evidence type="ECO:0000256" key="13">
    <source>
        <dbReference type="ARBA" id="ARBA00022837"/>
    </source>
</evidence>
<keyword evidence="18 25" id="KW-0472">Membrane</keyword>
<dbReference type="GO" id="GO:0042074">
    <property type="term" value="P:cell migration involved in gastrulation"/>
    <property type="evidence" value="ECO:0007669"/>
    <property type="project" value="UniProtKB-ARBA"/>
</dbReference>
<keyword evidence="14 22" id="KW-0130">Cell adhesion</keyword>
<dbReference type="FunFam" id="2.60.40.60:FF:000022">
    <property type="entry name" value="Cadherin 2"/>
    <property type="match status" value="3"/>
</dbReference>
<dbReference type="GO" id="GO:0007043">
    <property type="term" value="P:cell-cell junction assembly"/>
    <property type="evidence" value="ECO:0007669"/>
    <property type="project" value="TreeGrafter"/>
</dbReference>
<dbReference type="SUPFAM" id="SSF49313">
    <property type="entry name" value="Cadherin-like"/>
    <property type="match status" value="10"/>
</dbReference>
<evidence type="ECO:0000256" key="14">
    <source>
        <dbReference type="ARBA" id="ARBA00022889"/>
    </source>
</evidence>
<dbReference type="GO" id="GO:0044331">
    <property type="term" value="P:cell-cell adhesion mediated by cadherin"/>
    <property type="evidence" value="ECO:0007669"/>
    <property type="project" value="TreeGrafter"/>
</dbReference>
<dbReference type="GO" id="GO:0007498">
    <property type="term" value="P:mesoderm development"/>
    <property type="evidence" value="ECO:0007669"/>
    <property type="project" value="UniProtKB-ARBA"/>
</dbReference>
<dbReference type="FunFam" id="2.60.40.60:FF:000095">
    <property type="entry name" value="Cadherin 13"/>
    <property type="match status" value="1"/>
</dbReference>
<feature type="domain" description="Cadherin" evidence="27">
    <location>
        <begin position="848"/>
        <end position="889"/>
    </location>
</feature>
<name>A0A9F7QYN4_ICTPU</name>
<dbReference type="PROSITE" id="PS00232">
    <property type="entry name" value="CADHERIN_1"/>
    <property type="match status" value="4"/>
</dbReference>
<dbReference type="CDD" id="cd11304">
    <property type="entry name" value="Cadherin_repeat"/>
    <property type="match status" value="5"/>
</dbReference>
<dbReference type="Pfam" id="PF00028">
    <property type="entry name" value="Cadherin"/>
    <property type="match status" value="8"/>
</dbReference>
<dbReference type="GO" id="GO:0005768">
    <property type="term" value="C:endosome"/>
    <property type="evidence" value="ECO:0007669"/>
    <property type="project" value="UniProtKB-SubCell"/>
</dbReference>
<keyword evidence="17" id="KW-0333">Golgi apparatus</keyword>
<feature type="domain" description="Cadherin" evidence="27">
    <location>
        <begin position="500"/>
        <end position="614"/>
    </location>
</feature>
<dbReference type="FunFam" id="2.60.40.60:FF:000019">
    <property type="entry name" value="Cadherin 2"/>
    <property type="match status" value="1"/>
</dbReference>
<dbReference type="GO" id="GO:0045296">
    <property type="term" value="F:cadherin binding"/>
    <property type="evidence" value="ECO:0007669"/>
    <property type="project" value="TreeGrafter"/>
</dbReference>
<evidence type="ECO:0000313" key="29">
    <source>
        <dbReference type="RefSeq" id="XP_053532600.1"/>
    </source>
</evidence>
<evidence type="ECO:0000256" key="10">
    <source>
        <dbReference type="ARBA" id="ARBA00022729"/>
    </source>
</evidence>
<dbReference type="GO" id="GO:0060027">
    <property type="term" value="P:convergent extension involved in gastrulation"/>
    <property type="evidence" value="ECO:0007669"/>
    <property type="project" value="UniProtKB-ARBA"/>
</dbReference>
<dbReference type="GO" id="GO:0034332">
    <property type="term" value="P:adherens junction organization"/>
    <property type="evidence" value="ECO:0007669"/>
    <property type="project" value="UniProtKB-ARBA"/>
</dbReference>
<feature type="domain" description="Cadherin" evidence="27">
    <location>
        <begin position="741"/>
        <end position="855"/>
    </location>
</feature>
<keyword evidence="28" id="KW-1185">Reference proteome</keyword>
<dbReference type="InterPro" id="IPR015919">
    <property type="entry name" value="Cadherin-like_sf"/>
</dbReference>
<dbReference type="Gene3D" id="2.60.40.60">
    <property type="entry name" value="Cadherins"/>
    <property type="match status" value="11"/>
</dbReference>
<evidence type="ECO:0000256" key="5">
    <source>
        <dbReference type="ARBA" id="ARBA00004601"/>
    </source>
</evidence>
<feature type="domain" description="Cadherin" evidence="27">
    <location>
        <begin position="392"/>
        <end position="499"/>
    </location>
</feature>
<dbReference type="Proteomes" id="UP000221080">
    <property type="component" value="Chromosome 27"/>
</dbReference>
<gene>
    <name evidence="29" type="primary">cdh31</name>
</gene>
<dbReference type="PRINTS" id="PR00205">
    <property type="entry name" value="CADHERIN"/>
</dbReference>
<feature type="domain" description="Cadherin" evidence="27">
    <location>
        <begin position="633"/>
        <end position="740"/>
    </location>
</feature>
<feature type="transmembrane region" description="Helical" evidence="25">
    <location>
        <begin position="1217"/>
        <end position="1243"/>
    </location>
</feature>
<dbReference type="PANTHER" id="PTHR24027:SF319">
    <property type="entry name" value="CADHERIN-1"/>
    <property type="match status" value="1"/>
</dbReference>
<dbReference type="PANTHER" id="PTHR24027">
    <property type="entry name" value="CADHERIN-23"/>
    <property type="match status" value="1"/>
</dbReference>
<evidence type="ECO:0000256" key="4">
    <source>
        <dbReference type="ARBA" id="ARBA00004536"/>
    </source>
</evidence>
<feature type="domain" description="Cadherin" evidence="27">
    <location>
        <begin position="273"/>
        <end position="384"/>
    </location>
</feature>
<evidence type="ECO:0000256" key="7">
    <source>
        <dbReference type="ARBA" id="ARBA00022490"/>
    </source>
</evidence>
<evidence type="ECO:0000313" key="28">
    <source>
        <dbReference type="Proteomes" id="UP000221080"/>
    </source>
</evidence>
<protein>
    <recommendedName>
        <fullName evidence="20">Cadherin-1</fullName>
    </recommendedName>
</protein>
<evidence type="ECO:0000256" key="20">
    <source>
        <dbReference type="ARBA" id="ARBA00023893"/>
    </source>
</evidence>
<evidence type="ECO:0000256" key="3">
    <source>
        <dbReference type="ARBA" id="ARBA00004496"/>
    </source>
</evidence>
<dbReference type="GO" id="GO:0008013">
    <property type="term" value="F:beta-catenin binding"/>
    <property type="evidence" value="ECO:0007669"/>
    <property type="project" value="TreeGrafter"/>
</dbReference>
<dbReference type="FunFam" id="2.60.40.60:FF:000191">
    <property type="entry name" value="Cadherin 1"/>
    <property type="match status" value="1"/>
</dbReference>
<keyword evidence="6" id="KW-1003">Cell membrane</keyword>
<keyword evidence="15" id="KW-0965">Cell junction</keyword>
<keyword evidence="7" id="KW-0963">Cytoplasm</keyword>
<dbReference type="Pfam" id="PF08758">
    <property type="entry name" value="Cadherin_pro"/>
    <property type="match status" value="1"/>
</dbReference>
<dbReference type="OrthoDB" id="6079678at2759"/>
<dbReference type="Pfam" id="PF01049">
    <property type="entry name" value="CADH_Y-type_LIR"/>
    <property type="match status" value="1"/>
</dbReference>
<feature type="signal peptide" evidence="26">
    <location>
        <begin position="1"/>
        <end position="26"/>
    </location>
</feature>
<dbReference type="InterPro" id="IPR000233">
    <property type="entry name" value="Cadherin_Y-type_LIR"/>
</dbReference>
<evidence type="ECO:0000256" key="25">
    <source>
        <dbReference type="SAM" id="Phobius"/>
    </source>
</evidence>
<dbReference type="Gene3D" id="4.10.900.10">
    <property type="entry name" value="TCF3-CBD (Catenin binding domain)"/>
    <property type="match status" value="1"/>
</dbReference>
<dbReference type="InterPro" id="IPR027397">
    <property type="entry name" value="Catenin-bd_sf"/>
</dbReference>
<dbReference type="SMART" id="SM01055">
    <property type="entry name" value="Cadherin_pro"/>
    <property type="match status" value="1"/>
</dbReference>
<dbReference type="KEGG" id="ipu:124625933"/>
<evidence type="ECO:0000256" key="22">
    <source>
        <dbReference type="RuleBase" id="RU003318"/>
    </source>
</evidence>
<dbReference type="GO" id="GO:0016342">
    <property type="term" value="C:catenin complex"/>
    <property type="evidence" value="ECO:0007669"/>
    <property type="project" value="TreeGrafter"/>
</dbReference>
<evidence type="ECO:0000256" key="8">
    <source>
        <dbReference type="ARBA" id="ARBA00022692"/>
    </source>
</evidence>
<feature type="chain" id="PRO_5039900965" description="Cadherin-1" evidence="26">
    <location>
        <begin position="27"/>
        <end position="1393"/>
    </location>
</feature>
<evidence type="ECO:0000256" key="11">
    <source>
        <dbReference type="ARBA" id="ARBA00022737"/>
    </source>
</evidence>
<feature type="domain" description="Cadherin" evidence="27">
    <location>
        <begin position="164"/>
        <end position="272"/>
    </location>
</feature>
<evidence type="ECO:0000256" key="19">
    <source>
        <dbReference type="ARBA" id="ARBA00023180"/>
    </source>
</evidence>
<evidence type="ECO:0000256" key="2">
    <source>
        <dbReference type="ARBA" id="ARBA00004251"/>
    </source>
</evidence>
<evidence type="ECO:0000256" key="15">
    <source>
        <dbReference type="ARBA" id="ARBA00022949"/>
    </source>
</evidence>
<dbReference type="GO" id="GO:0005912">
    <property type="term" value="C:adherens junction"/>
    <property type="evidence" value="ECO:0007669"/>
    <property type="project" value="UniProtKB-SubCell"/>
</dbReference>
<feature type="region of interest" description="Disordered" evidence="24">
    <location>
        <begin position="1353"/>
        <end position="1375"/>
    </location>
</feature>
<keyword evidence="10 26" id="KW-0732">Signal</keyword>
<dbReference type="GO" id="GO:0007398">
    <property type="term" value="P:ectoderm development"/>
    <property type="evidence" value="ECO:0007669"/>
    <property type="project" value="UniProtKB-ARBA"/>
</dbReference>
<keyword evidence="9" id="KW-0479">Metal-binding</keyword>
<evidence type="ECO:0000256" key="6">
    <source>
        <dbReference type="ARBA" id="ARBA00022475"/>
    </source>
</evidence>
<dbReference type="GO" id="GO:0001841">
    <property type="term" value="P:neural tube formation"/>
    <property type="evidence" value="ECO:0007669"/>
    <property type="project" value="UniProtKB-ARBA"/>
</dbReference>
<dbReference type="GO" id="GO:0000902">
    <property type="term" value="P:cell morphogenesis"/>
    <property type="evidence" value="ECO:0007669"/>
    <property type="project" value="TreeGrafter"/>
</dbReference>
<evidence type="ECO:0000256" key="1">
    <source>
        <dbReference type="ARBA" id="ARBA00004177"/>
    </source>
</evidence>
<dbReference type="GeneID" id="124625933"/>
<feature type="compositionally biased region" description="Low complexity" evidence="24">
    <location>
        <begin position="1354"/>
        <end position="1366"/>
    </location>
</feature>
<evidence type="ECO:0000256" key="12">
    <source>
        <dbReference type="ARBA" id="ARBA00022753"/>
    </source>
</evidence>
<dbReference type="FunFam" id="4.10.900.10:FF:000001">
    <property type="entry name" value="Cadherin 2"/>
    <property type="match status" value="1"/>
</dbReference>
<evidence type="ECO:0000256" key="21">
    <source>
        <dbReference type="PROSITE-ProRule" id="PRU00043"/>
    </source>
</evidence>
<keyword evidence="13 21" id="KW-0106">Calcium</keyword>
<keyword evidence="12" id="KW-0967">Endosome</keyword>
<proteinExistence type="predicted"/>
<feature type="domain" description="Cadherin" evidence="27">
    <location>
        <begin position="1002"/>
        <end position="1110"/>
    </location>
</feature>
<dbReference type="PROSITE" id="PS50268">
    <property type="entry name" value="CADHERIN_2"/>
    <property type="match status" value="9"/>
</dbReference>
<evidence type="ECO:0000256" key="18">
    <source>
        <dbReference type="ARBA" id="ARBA00023136"/>
    </source>
</evidence>
<evidence type="ECO:0000256" key="26">
    <source>
        <dbReference type="SAM" id="SignalP"/>
    </source>
</evidence>
<keyword evidence="11" id="KW-0677">Repeat</keyword>
<keyword evidence="19" id="KW-0325">Glycoprotein</keyword>
<dbReference type="FunFam" id="2.60.40.60:FF:000011">
    <property type="entry name" value="Cadherin 1"/>
    <property type="match status" value="3"/>
</dbReference>
<feature type="domain" description="Cadherin" evidence="27">
    <location>
        <begin position="890"/>
        <end position="1001"/>
    </location>
</feature>
<comment type="function">
    <text evidence="23">Cadherins are calcium-dependent cell adhesion proteins.</text>
</comment>
<reference evidence="28" key="1">
    <citation type="journal article" date="2016" name="Nat. Commun.">
        <title>The channel catfish genome sequence provides insights into the evolution of scale formation in teleosts.</title>
        <authorList>
            <person name="Liu Z."/>
            <person name="Liu S."/>
            <person name="Yao J."/>
            <person name="Bao L."/>
            <person name="Zhang J."/>
            <person name="Li Y."/>
            <person name="Jiang C."/>
            <person name="Sun L."/>
            <person name="Wang R."/>
            <person name="Zhang Y."/>
            <person name="Zhou T."/>
            <person name="Zeng Q."/>
            <person name="Fu Q."/>
            <person name="Gao S."/>
            <person name="Li N."/>
            <person name="Koren S."/>
            <person name="Jiang Y."/>
            <person name="Zimin A."/>
            <person name="Xu P."/>
            <person name="Phillippy A.M."/>
            <person name="Geng X."/>
            <person name="Song L."/>
            <person name="Sun F."/>
            <person name="Li C."/>
            <person name="Wang X."/>
            <person name="Chen A."/>
            <person name="Jin Y."/>
            <person name="Yuan Z."/>
            <person name="Yang Y."/>
            <person name="Tan S."/>
            <person name="Peatman E."/>
            <person name="Lu J."/>
            <person name="Qin Z."/>
            <person name="Dunham R."/>
            <person name="Li Z."/>
            <person name="Sonstegard T."/>
            <person name="Feng J."/>
            <person name="Danzmann R.G."/>
            <person name="Schroeder S."/>
            <person name="Scheffler B."/>
            <person name="Duke M.V."/>
            <person name="Ballard L."/>
            <person name="Kucuktas H."/>
            <person name="Kaltenboeck L."/>
            <person name="Liu H."/>
            <person name="Armbruster J."/>
            <person name="Xie Y."/>
            <person name="Kirby M.L."/>
            <person name="Tian Y."/>
            <person name="Flanagan M.E."/>
            <person name="Mu W."/>
            <person name="Waldbieser G.C."/>
        </authorList>
    </citation>
    <scope>NUCLEOTIDE SEQUENCE [LARGE SCALE GENOMIC DNA]</scope>
    <source>
        <strain evidence="28">SDA103</strain>
    </source>
</reference>
<dbReference type="GO" id="GO:0005509">
    <property type="term" value="F:calcium ion binding"/>
    <property type="evidence" value="ECO:0007669"/>
    <property type="project" value="UniProtKB-UniRule"/>
</dbReference>
<dbReference type="InterPro" id="IPR039808">
    <property type="entry name" value="Cadherin"/>
</dbReference>
<evidence type="ECO:0000259" key="27">
    <source>
        <dbReference type="PROSITE" id="PS50268"/>
    </source>
</evidence>
<accession>A0A9F7QYN4</accession>
<dbReference type="GO" id="GO:0016339">
    <property type="term" value="P:calcium-dependent cell-cell adhesion via plasma membrane cell adhesion molecules"/>
    <property type="evidence" value="ECO:0007669"/>
    <property type="project" value="TreeGrafter"/>
</dbReference>
<dbReference type="GO" id="GO:0005794">
    <property type="term" value="C:Golgi apparatus"/>
    <property type="evidence" value="ECO:0007669"/>
    <property type="project" value="UniProtKB-SubCell"/>
</dbReference>
<comment type="subcellular location">
    <subcellularLocation>
        <location evidence="4">Cell junction</location>
        <location evidence="4">Adherens junction</location>
    </subcellularLocation>
    <subcellularLocation>
        <location evidence="2 22">Cell membrane</location>
        <topology evidence="2 22">Single-pass type I membrane protein</topology>
    </subcellularLocation>
    <subcellularLocation>
        <location evidence="3">Cytoplasm</location>
    </subcellularLocation>
    <subcellularLocation>
        <location evidence="1">Endosome</location>
    </subcellularLocation>
    <subcellularLocation>
        <location evidence="5">Golgi apparatus</location>
        <location evidence="5">trans-Golgi network</location>
    </subcellularLocation>
</comment>
<evidence type="ECO:0000256" key="24">
    <source>
        <dbReference type="SAM" id="MobiDB-lite"/>
    </source>
</evidence>
<dbReference type="InterPro" id="IPR002126">
    <property type="entry name" value="Cadherin-like_dom"/>
</dbReference>
<dbReference type="GO" id="GO:0007156">
    <property type="term" value="P:homophilic cell adhesion via plasma membrane adhesion molecules"/>
    <property type="evidence" value="ECO:0007669"/>
    <property type="project" value="InterPro"/>
</dbReference>
<dbReference type="GO" id="GO:0030010">
    <property type="term" value="P:establishment of cell polarity"/>
    <property type="evidence" value="ECO:0007669"/>
    <property type="project" value="UniProtKB-ARBA"/>
</dbReference>
<dbReference type="GO" id="GO:0001764">
    <property type="term" value="P:neuron migration"/>
    <property type="evidence" value="ECO:0007669"/>
    <property type="project" value="UniProtKB-ARBA"/>
</dbReference>
<sequence length="1393" mass="152852">MEPKWDKGLGVVFVLLQVLCGGSVESTPCSPGFASDLFLLRVHREHLHKGSRIGTVVFNDCGGRTQTTFDSADARFHVNSDGTVDLKTPVTLHDGHKMFSVHAWDSRGKKHTAFVRVEHQGRVGHHHGQQEEDWAVEPVQTESPSALLVLEFPKSGGLRRRKREWVIPPISIAENSKGPFPFKVVQIKSSYAKETRMVYSISGEGANQPPLGLFTVDKTTGELYVSRPLDREEKDKYELQALAKSPTDPTIEEPPMEFIVVVTDQNDNHPIFTQNPFIGSVPEASKIGFEFMTVTATDADDPDTYNADVRYSIISQIPTNPSPNMFAISPITGAIRVNADGLDREANPEYTLEIQAADMQGEGRPVSGIAIITVTDSYNNAPQFLKNLTEVEWVIPPIRITENAKGPFPLVIAQIKSSYAKETKLVYSITGEGSDRPPVGLFTIDRNTGVLYVSRPLDREIKDKYELQVHAHSVTDDIKEPAIKVIVEVLDQNDNSPVFTQNPFIGSVPEASKIGYEFLTITATDADNPNTDNADIRYSIISQIPAEPHPNIFEINPVSGVIRVNADGLDREKYPEYTLEIQASDMQGFGLRVTGKATITVTDSSDKSPANPEYTLEIQAADLQGEGRPTEVEWVIPPIRITENAKGPFPLMIAQIKSSYAKETKLVYSITGEGSDRPPVGLFTIDRNTGVLYVSRPLDREIKDKYELQVHAHSVTDDIKKPAIKVIVEVLDQNDNSPVFTQNPFIGSVPEASKIGYEFLTITATDADNPNTDNADIRYSIVSQIPAEPHPNIFEINPVSGVIRVNADGLDREKYPEYTLEIQASDMQGFGLRVTGKATITVTDRNDESPANPEYTLEIQAADMQGDGRRVSGIAIITVTDSNDNAPQFLKNLYNVSVPEDKVGAVVVKMSVTDNDEPQSSAWAAKFKIVSGNSGGLFNISTGPNRQEGIITTVKPLDFENNNKYTLLVAVENDVPFAKPLPTSTATVIVNVIDLNEAPVFDPVEKFISKPEDAAIDSELTVYTATDPDTGKSQKVTYRIGSDPAGWLKIVNPDIGRITVKSPLDRESPYVKDGKYRALILAVDNDDLPATGTGTLVIELQDVNDNGPIIEERTFKICNKDSSPLFLSVTDKDGPGFGAPFSVLLQGDGKNNWTAKMNDTKTGIILQLKTPLEQEEYNVILRVFDNSQVFQDNTVLVSVCDCTGGEASCAGKSVAGFGLSGVLGILGAILALLLLVLLLLLFLRRKGTKKEQPLINDDDIRDNVYYYDEEGGGEDDQDYDLSVLHRGLDNRPDVFRNDVVPTFMPAPQYRPRPANPEEIGTFIDDNLKAADNDPTAPPYDSLLVFDYEGGGSEAGSLSSLNSSSSGDQDYDRLNEWGPRFKKLADMYGGGEDD</sequence>
<dbReference type="InterPro" id="IPR020894">
    <property type="entry name" value="Cadherin_CS"/>
</dbReference>
<evidence type="ECO:0000256" key="17">
    <source>
        <dbReference type="ARBA" id="ARBA00023034"/>
    </source>
</evidence>
<keyword evidence="8 22" id="KW-0812">Transmembrane</keyword>
<dbReference type="SMART" id="SM00112">
    <property type="entry name" value="CA"/>
    <property type="match status" value="8"/>
</dbReference>